<feature type="compositionally biased region" description="Pro residues" evidence="1">
    <location>
        <begin position="349"/>
        <end position="359"/>
    </location>
</feature>
<feature type="compositionally biased region" description="Low complexity" evidence="1">
    <location>
        <begin position="319"/>
        <end position="348"/>
    </location>
</feature>
<dbReference type="VEuPathDB" id="VectorBase:RSAN_042311"/>
<dbReference type="SUPFAM" id="SSF56219">
    <property type="entry name" value="DNase I-like"/>
    <property type="match status" value="1"/>
</dbReference>
<feature type="domain" description="Endonuclease/exonuclease/phosphatase" evidence="2">
    <location>
        <begin position="580"/>
        <end position="652"/>
    </location>
</feature>
<keyword evidence="4" id="KW-1185">Reference proteome</keyword>
<sequence>MRRFWPSCHLRQQLGTVQTVNAETVSFFDLPSPGRVPDQSPAARGRLGSKSPEPPDGPSAHSCLKCCGRVRYGVCYAVCSVYGCNTSHNTDPISTATTVRPTARVSPTYRNTNMLDAARNSDGKKWVRKQREIRKRSRSGQKSKTRARARQKLPVSSLRWPHACQKEIVRTVPGRPQAARHAKNEDASERSQTCGRSFPLVPEKNECSAGVRGRPEPRPRPWHLLAEWAIRPAPRPSPMMWTTIPASDSRPELPQTFKSTALVATVARRERASDAANQTGSKKRKKRWRTRKPRKPTTGTSPQGAQAPATKPTPPPQPGAGAPGPSKRGPTPAGPPAARSTSSQGSPASPTPHPLPPLPAAQGDATWAAHVRQGPQVSGSGGAASQTVPPQNPPKPPTSSAPTREQFEIKQLRAQVASLTRAMEALANRPPPPNPTPSGQAPEAMDSASSEQRDTTAILAPIEARLNSLEGQVASIVTTIEDRLAAALQTVFASILGMIVAQLPQLASSTRRPTPKLKRVNKPQTPRPLPQMAEANRQPTILTATPAASPGSSGGAPLDLSALLEATQNSNTHDGGQRLPHWGYRREERRGRKLAELISTMGLTILTDPTHPTRIGSSVTRDTCPDLTLTKNIRHADWLNTEETLGSDHCIVITTIRTHPLTRPHHQAKLPDWTKFRSAYSNSTPIAYQGYNTWSQHLVHSLRQTEQTVQLSEATPAVDNHLLHLWEARHSLLLLAFQCQAVVKWKLLDDRAPRWRGWSERVITSTKDASGWSLGRNSTNAESLATVICEVRAIVNTGPLMNLESSPNELQPPAQSHFLLGRHARSYGSDGSGPTFYYFDPGTMDVFVNYLGYGLGLGL</sequence>
<reference evidence="3" key="2">
    <citation type="submission" date="2021-09" db="EMBL/GenBank/DDBJ databases">
        <authorList>
            <person name="Jia N."/>
            <person name="Wang J."/>
            <person name="Shi W."/>
            <person name="Du L."/>
            <person name="Sun Y."/>
            <person name="Zhan W."/>
            <person name="Jiang J."/>
            <person name="Wang Q."/>
            <person name="Zhang B."/>
            <person name="Ji P."/>
            <person name="Sakyi L.B."/>
            <person name="Cui X."/>
            <person name="Yuan T."/>
            <person name="Jiang B."/>
            <person name="Yang W."/>
            <person name="Lam T.T.-Y."/>
            <person name="Chang Q."/>
            <person name="Ding S."/>
            <person name="Wang X."/>
            <person name="Zhu J."/>
            <person name="Ruan X."/>
            <person name="Zhao L."/>
            <person name="Wei J."/>
            <person name="Que T."/>
            <person name="Du C."/>
            <person name="Cheng J."/>
            <person name="Dai P."/>
            <person name="Han X."/>
            <person name="Huang E."/>
            <person name="Gao Y."/>
            <person name="Liu J."/>
            <person name="Shao H."/>
            <person name="Ye R."/>
            <person name="Li L."/>
            <person name="Wei W."/>
            <person name="Wang X."/>
            <person name="Wang C."/>
            <person name="Huo Q."/>
            <person name="Li W."/>
            <person name="Guo W."/>
            <person name="Chen H."/>
            <person name="Chen S."/>
            <person name="Zhou L."/>
            <person name="Zhou L."/>
            <person name="Ni X."/>
            <person name="Tian J."/>
            <person name="Zhou Y."/>
            <person name="Sheng Y."/>
            <person name="Liu T."/>
            <person name="Pan Y."/>
            <person name="Xia L."/>
            <person name="Li J."/>
            <person name="Zhao F."/>
            <person name="Cao W."/>
        </authorList>
    </citation>
    <scope>NUCLEOTIDE SEQUENCE</scope>
    <source>
        <strain evidence="3">Rsan-2018</strain>
        <tissue evidence="3">Larvae</tissue>
    </source>
</reference>
<gene>
    <name evidence="3" type="ORF">HPB52_022481</name>
</gene>
<feature type="compositionally biased region" description="Pro residues" evidence="1">
    <location>
        <begin position="390"/>
        <end position="399"/>
    </location>
</feature>
<dbReference type="Proteomes" id="UP000821837">
    <property type="component" value="Unassembled WGS sequence"/>
</dbReference>
<organism evidence="3 4">
    <name type="scientific">Rhipicephalus sanguineus</name>
    <name type="common">Brown dog tick</name>
    <name type="synonym">Ixodes sanguineus</name>
    <dbReference type="NCBI Taxonomy" id="34632"/>
    <lineage>
        <taxon>Eukaryota</taxon>
        <taxon>Metazoa</taxon>
        <taxon>Ecdysozoa</taxon>
        <taxon>Arthropoda</taxon>
        <taxon>Chelicerata</taxon>
        <taxon>Arachnida</taxon>
        <taxon>Acari</taxon>
        <taxon>Parasitiformes</taxon>
        <taxon>Ixodida</taxon>
        <taxon>Ixodoidea</taxon>
        <taxon>Ixodidae</taxon>
        <taxon>Rhipicephalinae</taxon>
        <taxon>Rhipicephalus</taxon>
        <taxon>Rhipicephalus</taxon>
    </lineage>
</organism>
<dbReference type="EMBL" id="JABSTV010001248">
    <property type="protein sequence ID" value="KAH7969886.1"/>
    <property type="molecule type" value="Genomic_DNA"/>
</dbReference>
<feature type="region of interest" description="Disordered" evidence="1">
    <location>
        <begin position="268"/>
        <end position="404"/>
    </location>
</feature>
<dbReference type="GO" id="GO:0003824">
    <property type="term" value="F:catalytic activity"/>
    <property type="evidence" value="ECO:0007669"/>
    <property type="project" value="InterPro"/>
</dbReference>
<dbReference type="InterPro" id="IPR036691">
    <property type="entry name" value="Endo/exonu/phosph_ase_sf"/>
</dbReference>
<reference evidence="3" key="1">
    <citation type="journal article" date="2020" name="Cell">
        <title>Large-Scale Comparative Analyses of Tick Genomes Elucidate Their Genetic Diversity and Vector Capacities.</title>
        <authorList>
            <consortium name="Tick Genome and Microbiome Consortium (TIGMIC)"/>
            <person name="Jia N."/>
            <person name="Wang J."/>
            <person name="Shi W."/>
            <person name="Du L."/>
            <person name="Sun Y."/>
            <person name="Zhan W."/>
            <person name="Jiang J.F."/>
            <person name="Wang Q."/>
            <person name="Zhang B."/>
            <person name="Ji P."/>
            <person name="Bell-Sakyi L."/>
            <person name="Cui X.M."/>
            <person name="Yuan T.T."/>
            <person name="Jiang B.G."/>
            <person name="Yang W.F."/>
            <person name="Lam T.T."/>
            <person name="Chang Q.C."/>
            <person name="Ding S.J."/>
            <person name="Wang X.J."/>
            <person name="Zhu J.G."/>
            <person name="Ruan X.D."/>
            <person name="Zhao L."/>
            <person name="Wei J.T."/>
            <person name="Ye R.Z."/>
            <person name="Que T.C."/>
            <person name="Du C.H."/>
            <person name="Zhou Y.H."/>
            <person name="Cheng J.X."/>
            <person name="Dai P.F."/>
            <person name="Guo W.B."/>
            <person name="Han X.H."/>
            <person name="Huang E.J."/>
            <person name="Li L.F."/>
            <person name="Wei W."/>
            <person name="Gao Y.C."/>
            <person name="Liu J.Z."/>
            <person name="Shao H.Z."/>
            <person name="Wang X."/>
            <person name="Wang C.C."/>
            <person name="Yang T.C."/>
            <person name="Huo Q.B."/>
            <person name="Li W."/>
            <person name="Chen H.Y."/>
            <person name="Chen S.E."/>
            <person name="Zhou L.G."/>
            <person name="Ni X.B."/>
            <person name="Tian J.H."/>
            <person name="Sheng Y."/>
            <person name="Liu T."/>
            <person name="Pan Y.S."/>
            <person name="Xia L.Y."/>
            <person name="Li J."/>
            <person name="Zhao F."/>
            <person name="Cao W.C."/>
        </authorList>
    </citation>
    <scope>NUCLEOTIDE SEQUENCE</scope>
    <source>
        <strain evidence="3">Rsan-2018</strain>
    </source>
</reference>
<accession>A0A9D4T2U5</accession>
<dbReference type="VEuPathDB" id="VectorBase:RSAN_029201"/>
<feature type="region of interest" description="Disordered" evidence="1">
    <location>
        <begin position="509"/>
        <end position="536"/>
    </location>
</feature>
<feature type="compositionally biased region" description="Basic residues" evidence="1">
    <location>
        <begin position="126"/>
        <end position="151"/>
    </location>
</feature>
<feature type="region of interest" description="Disordered" evidence="1">
    <location>
        <begin position="114"/>
        <end position="155"/>
    </location>
</feature>
<feature type="compositionally biased region" description="Basic residues" evidence="1">
    <location>
        <begin position="281"/>
        <end position="295"/>
    </location>
</feature>
<evidence type="ECO:0000313" key="3">
    <source>
        <dbReference type="EMBL" id="KAH7969886.1"/>
    </source>
</evidence>
<protein>
    <recommendedName>
        <fullName evidence="2">Endonuclease/exonuclease/phosphatase domain-containing protein</fullName>
    </recommendedName>
</protein>
<feature type="region of interest" description="Disordered" evidence="1">
    <location>
        <begin position="426"/>
        <end position="453"/>
    </location>
</feature>
<evidence type="ECO:0000313" key="4">
    <source>
        <dbReference type="Proteomes" id="UP000821837"/>
    </source>
</evidence>
<proteinExistence type="predicted"/>
<name>A0A9D4T2U5_RHISA</name>
<comment type="caution">
    <text evidence="3">The sequence shown here is derived from an EMBL/GenBank/DDBJ whole genome shotgun (WGS) entry which is preliminary data.</text>
</comment>
<dbReference type="VEuPathDB" id="VectorBase:RSAN_029684"/>
<dbReference type="Gene3D" id="3.60.10.10">
    <property type="entry name" value="Endonuclease/exonuclease/phosphatase"/>
    <property type="match status" value="1"/>
</dbReference>
<feature type="region of interest" description="Disordered" evidence="1">
    <location>
        <begin position="28"/>
        <end position="59"/>
    </location>
</feature>
<dbReference type="Pfam" id="PF14529">
    <property type="entry name" value="Exo_endo_phos_2"/>
    <property type="match status" value="1"/>
</dbReference>
<evidence type="ECO:0000256" key="1">
    <source>
        <dbReference type="SAM" id="MobiDB-lite"/>
    </source>
</evidence>
<evidence type="ECO:0000259" key="2">
    <source>
        <dbReference type="Pfam" id="PF14529"/>
    </source>
</evidence>
<feature type="region of interest" description="Disordered" evidence="1">
    <location>
        <begin position="173"/>
        <end position="218"/>
    </location>
</feature>
<dbReference type="InterPro" id="IPR005135">
    <property type="entry name" value="Endo/exonuclease/phosphatase"/>
</dbReference>
<dbReference type="AlphaFoldDB" id="A0A9D4T2U5"/>
<feature type="compositionally biased region" description="Low complexity" evidence="1">
    <location>
        <begin position="296"/>
        <end position="310"/>
    </location>
</feature>